<name>A0A545UXI3_9HYPO</name>
<organism evidence="2 3">
    <name type="scientific">Cordyceps javanica</name>
    <dbReference type="NCBI Taxonomy" id="43265"/>
    <lineage>
        <taxon>Eukaryota</taxon>
        <taxon>Fungi</taxon>
        <taxon>Dikarya</taxon>
        <taxon>Ascomycota</taxon>
        <taxon>Pezizomycotina</taxon>
        <taxon>Sordariomycetes</taxon>
        <taxon>Hypocreomycetidae</taxon>
        <taxon>Hypocreales</taxon>
        <taxon>Cordycipitaceae</taxon>
        <taxon>Cordyceps</taxon>
    </lineage>
</organism>
<dbReference type="InterPro" id="IPR056126">
    <property type="entry name" value="DUF7709"/>
</dbReference>
<protein>
    <recommendedName>
        <fullName evidence="1">DUF7709 domain-containing protein</fullName>
    </recommendedName>
</protein>
<dbReference type="Proteomes" id="UP000315783">
    <property type="component" value="Unassembled WGS sequence"/>
</dbReference>
<accession>A0A545UXI3</accession>
<dbReference type="Pfam" id="PF24813">
    <property type="entry name" value="DUF7709"/>
    <property type="match status" value="1"/>
</dbReference>
<dbReference type="STRING" id="43265.A0A545UXI3"/>
<comment type="caution">
    <text evidence="2">The sequence shown here is derived from an EMBL/GenBank/DDBJ whole genome shotgun (WGS) entry which is preliminary data.</text>
</comment>
<sequence>MSSSQSTPQESLQAINNRTLGTSADSFPVVTLPGGDQVPTGTVGALLVNIRAYDAAAAAGDADARDTLARAIRAAVPVLQRVGMFDLFRPDEWTSDRSQGRTLVGQTAAAAAAAAAKEQS</sequence>
<dbReference type="EMBL" id="SPUK01000010">
    <property type="protein sequence ID" value="TQV94174.1"/>
    <property type="molecule type" value="Genomic_DNA"/>
</dbReference>
<evidence type="ECO:0000313" key="2">
    <source>
        <dbReference type="EMBL" id="TQV94174.1"/>
    </source>
</evidence>
<proteinExistence type="predicted"/>
<keyword evidence="3" id="KW-1185">Reference proteome</keyword>
<dbReference type="OrthoDB" id="2359405at2759"/>
<dbReference type="AlphaFoldDB" id="A0A545UXI3"/>
<gene>
    <name evidence="2" type="ORF">IF1G_07053</name>
</gene>
<reference evidence="2 3" key="1">
    <citation type="journal article" date="2019" name="Appl. Microbiol. Biotechnol.">
        <title>Genome sequence of Isaria javanica and comparative genome analysis insights into family S53 peptidase evolution in fungal entomopathogens.</title>
        <authorList>
            <person name="Lin R."/>
            <person name="Zhang X."/>
            <person name="Xin B."/>
            <person name="Zou M."/>
            <person name="Gao Y."/>
            <person name="Qin F."/>
            <person name="Hu Q."/>
            <person name="Xie B."/>
            <person name="Cheng X."/>
        </authorList>
    </citation>
    <scope>NUCLEOTIDE SEQUENCE [LARGE SCALE GENOMIC DNA]</scope>
    <source>
        <strain evidence="2 3">IJ1G</strain>
    </source>
</reference>
<feature type="domain" description="DUF7709" evidence="1">
    <location>
        <begin position="10"/>
        <end position="110"/>
    </location>
</feature>
<evidence type="ECO:0000313" key="3">
    <source>
        <dbReference type="Proteomes" id="UP000315783"/>
    </source>
</evidence>
<evidence type="ECO:0000259" key="1">
    <source>
        <dbReference type="Pfam" id="PF24813"/>
    </source>
</evidence>